<keyword evidence="3" id="KW-1185">Reference proteome</keyword>
<dbReference type="EMBL" id="CP068148">
    <property type="protein sequence ID" value="QQU53961.1"/>
    <property type="molecule type" value="Genomic_DNA"/>
</dbReference>
<proteinExistence type="predicted"/>
<feature type="domain" description="DUF4214" evidence="1">
    <location>
        <begin position="203"/>
        <end position="259"/>
    </location>
</feature>
<evidence type="ECO:0000313" key="3">
    <source>
        <dbReference type="Proteomes" id="UP000595237"/>
    </source>
</evidence>
<dbReference type="Pfam" id="PF13946">
    <property type="entry name" value="DUF4214"/>
    <property type="match status" value="1"/>
</dbReference>
<evidence type="ECO:0000259" key="1">
    <source>
        <dbReference type="Pfam" id="PF13946"/>
    </source>
</evidence>
<accession>A0ABX7D103</accession>
<evidence type="ECO:0000313" key="2">
    <source>
        <dbReference type="EMBL" id="QQU53961.1"/>
    </source>
</evidence>
<dbReference type="RefSeq" id="WP_201895575.1">
    <property type="nucleotide sequence ID" value="NZ_CP068148.1"/>
</dbReference>
<name>A0ABX7D103_SERLI</name>
<reference evidence="2 3" key="1">
    <citation type="submission" date="2021-01" db="EMBL/GenBank/DDBJ databases">
        <title>FDA dAtabase for Regulatory Grade micrObial Sequences (FDA-ARGOS): Supporting development and validation of Infectious Disease Dx tests.</title>
        <authorList>
            <person name="Blissenbach B."/>
            <person name="Krut O."/>
            <person name="Tallon L."/>
            <person name="Sadzewicz L."/>
            <person name="Zhao X."/>
            <person name="Boylan J."/>
            <person name="Ott S."/>
            <person name="Bowen H."/>
            <person name="Vavikolanu K."/>
            <person name="Mehta A."/>
            <person name="Aluvathingal J."/>
            <person name="Nadendla S."/>
            <person name="Yan Y."/>
            <person name="Sichtig H."/>
        </authorList>
    </citation>
    <scope>NUCLEOTIDE SEQUENCE [LARGE SCALE GENOMIC DNA]</scope>
    <source>
        <strain evidence="2 3">FDAARGOS_1081</strain>
    </source>
</reference>
<gene>
    <name evidence="2" type="ORF">I6I38_16695</name>
</gene>
<sequence length="1014" mass="112491">MAQIQYEKQIASIYYTLIQKSPTEKTLKKLSDSLEKNGPIVLEKLISDLMKTPEAKALYGNYHNNFQVMYAFFESVHGRKMGEIEFKLWSNDSSLDLNHNLFRIVNELVTNTAPWPQLNDNWSITDDYEYNYPEQRITDREHFLDNGNLILYPGTSNISPSGEASFNIQGIFHVLGAGITRDVTEFWAPLINNGEKTLLQATEEFINSRQYLSKVTDKSFINRVFENSFERLANDTELSFYLNLLSTGSSRAEITIIIMNALRESSNEQDLIAQAHLASASYVYKPGELPKLEYQEYIAVLYLAGAGRNLNSEGLFGWTQKLASGKSYEQMVEILINTSEFNRTSTHLDIESYTKKIYNFVYGHDASNATIEYLVSLREKNKIISTITKDLLELKVTSEDEFNDKFQFAHRIAESLNYKKQATLTNKEIGSPESTVNSGLSHNISLAESTQLENVTLNLTTNNAVDLSLAANIKELIINGNQEAKIKLAEYKNTNFSTINIEGHILELETGNTNTLIILNELYEILKSPTHFYFGSGNDFLGWKGNNTNDLGNKINASFTADGGDGFNMLSANFINLWSEVTIVKGLNGTPDTQTVKYTSNLNQFKNFGLIDLYKYNGQVSTLTYTKQIDGTVVRSSSIASNTFDYAFIDDKIGNIHNIGKKGFSFVNVTNQQQSTTPDKISVINVSKEAANIYVGNHSNNPITGDGGDYIFKFKSDVSELNFFTNQSNGEDRLNKPAGLAGPKEFVRAGEFSLLGDNLKTVNINTNGQSNDNNVISLDLTSSIVNKIVISGEHKLGLVTTVINYGGSTNLLVDATNSSGVDISIGSGINPVMGKKITVLGGWESNKFSLSESARNDNYSEAKFIGGDGDDYFDINNIVTAIGGKGVDFYNIMSYSKNTSTIFDFNAAEDIIGLKNDNIYISGKKSGEKIPFTDKVSGGNKLDDYGYIEYLSNPSLPLIFNGKVGVVSTLDSLLNKDTYIVADLNNNKIFDSNDALIKINGQPDTAELAGQLYY</sequence>
<dbReference type="Proteomes" id="UP000595237">
    <property type="component" value="Chromosome"/>
</dbReference>
<dbReference type="InterPro" id="IPR025282">
    <property type="entry name" value="DUF4214"/>
</dbReference>
<organism evidence="2 3">
    <name type="scientific">Serratia liquefaciens</name>
    <dbReference type="NCBI Taxonomy" id="614"/>
    <lineage>
        <taxon>Bacteria</taxon>
        <taxon>Pseudomonadati</taxon>
        <taxon>Pseudomonadota</taxon>
        <taxon>Gammaproteobacteria</taxon>
        <taxon>Enterobacterales</taxon>
        <taxon>Yersiniaceae</taxon>
        <taxon>Serratia</taxon>
    </lineage>
</organism>
<protein>
    <submittedName>
        <fullName evidence="2">DUF4214 domain-containing protein</fullName>
    </submittedName>
</protein>